<evidence type="ECO:0000256" key="1">
    <source>
        <dbReference type="SAM" id="MobiDB-lite"/>
    </source>
</evidence>
<protein>
    <submittedName>
        <fullName evidence="2">Uncharacterized protein</fullName>
    </submittedName>
</protein>
<feature type="region of interest" description="Disordered" evidence="1">
    <location>
        <begin position="1"/>
        <end position="29"/>
    </location>
</feature>
<accession>A0ABP8RYD2</accession>
<name>A0ABP8RYD2_9PSEU</name>
<organism evidence="2 3">
    <name type="scientific">Pseudonocardia xishanensis</name>
    <dbReference type="NCBI Taxonomy" id="630995"/>
    <lineage>
        <taxon>Bacteria</taxon>
        <taxon>Bacillati</taxon>
        <taxon>Actinomycetota</taxon>
        <taxon>Actinomycetes</taxon>
        <taxon>Pseudonocardiales</taxon>
        <taxon>Pseudonocardiaceae</taxon>
        <taxon>Pseudonocardia</taxon>
    </lineage>
</organism>
<gene>
    <name evidence="2" type="ORF">GCM10023175_48990</name>
</gene>
<dbReference type="Proteomes" id="UP001501598">
    <property type="component" value="Unassembled WGS sequence"/>
</dbReference>
<keyword evidence="3" id="KW-1185">Reference proteome</keyword>
<reference evidence="3" key="1">
    <citation type="journal article" date="2019" name="Int. J. Syst. Evol. Microbiol.">
        <title>The Global Catalogue of Microorganisms (GCM) 10K type strain sequencing project: providing services to taxonomists for standard genome sequencing and annotation.</title>
        <authorList>
            <consortium name="The Broad Institute Genomics Platform"/>
            <consortium name="The Broad Institute Genome Sequencing Center for Infectious Disease"/>
            <person name="Wu L."/>
            <person name="Ma J."/>
        </authorList>
    </citation>
    <scope>NUCLEOTIDE SEQUENCE [LARGE SCALE GENOMIC DNA]</scope>
    <source>
        <strain evidence="3">JCM 17906</strain>
    </source>
</reference>
<dbReference type="EMBL" id="BAABGT010000075">
    <property type="protein sequence ID" value="GAA4553329.1"/>
    <property type="molecule type" value="Genomic_DNA"/>
</dbReference>
<evidence type="ECO:0000313" key="2">
    <source>
        <dbReference type="EMBL" id="GAA4553329.1"/>
    </source>
</evidence>
<comment type="caution">
    <text evidence="2">The sequence shown here is derived from an EMBL/GenBank/DDBJ whole genome shotgun (WGS) entry which is preliminary data.</text>
</comment>
<proteinExistence type="predicted"/>
<evidence type="ECO:0000313" key="3">
    <source>
        <dbReference type="Proteomes" id="UP001501598"/>
    </source>
</evidence>
<sequence>MDAMNDPRAGTPRLPQPRPASEPLTSEAVLADDRLIDDVRSGRRGVDDPDPLVRLLSAWRSARRRHRRRPRVGILQCGRRV</sequence>